<feature type="non-terminal residue" evidence="1">
    <location>
        <position position="65"/>
    </location>
</feature>
<proteinExistence type="predicted"/>
<name>A0A0P9CKF6_9CHLR</name>
<evidence type="ECO:0000313" key="2">
    <source>
        <dbReference type="Proteomes" id="UP000050509"/>
    </source>
</evidence>
<evidence type="ECO:0000313" key="1">
    <source>
        <dbReference type="EMBL" id="KPV46227.1"/>
    </source>
</evidence>
<organism evidence="1 2">
    <name type="scientific">Kouleothrix aurantiaca</name>
    <dbReference type="NCBI Taxonomy" id="186479"/>
    <lineage>
        <taxon>Bacteria</taxon>
        <taxon>Bacillati</taxon>
        <taxon>Chloroflexota</taxon>
        <taxon>Chloroflexia</taxon>
        <taxon>Chloroflexales</taxon>
        <taxon>Roseiflexineae</taxon>
        <taxon>Roseiflexaceae</taxon>
        <taxon>Kouleothrix</taxon>
    </lineage>
</organism>
<dbReference type="AlphaFoldDB" id="A0A0P9CKF6"/>
<keyword evidence="2" id="KW-1185">Reference proteome</keyword>
<comment type="caution">
    <text evidence="1">The sequence shown here is derived from an EMBL/GenBank/DDBJ whole genome shotgun (WGS) entry which is preliminary data.</text>
</comment>
<dbReference type="Proteomes" id="UP000050509">
    <property type="component" value="Unassembled WGS sequence"/>
</dbReference>
<dbReference type="EMBL" id="LJCR01003604">
    <property type="protein sequence ID" value="KPV46227.1"/>
    <property type="molecule type" value="Genomic_DNA"/>
</dbReference>
<reference evidence="1 2" key="1">
    <citation type="submission" date="2015-09" db="EMBL/GenBank/DDBJ databases">
        <title>Draft genome sequence of Kouleothrix aurantiaca JCM 19913.</title>
        <authorList>
            <person name="Hemp J."/>
        </authorList>
    </citation>
    <scope>NUCLEOTIDE SEQUENCE [LARGE SCALE GENOMIC DNA]</scope>
    <source>
        <strain evidence="1 2">COM-B</strain>
    </source>
</reference>
<protein>
    <submittedName>
        <fullName evidence="1">Uncharacterized protein</fullName>
    </submittedName>
</protein>
<accession>A0A0P9CKF6</accession>
<sequence length="65" mass="7215">MTTIAELETTHSTPVASDLPALDISGAFKRFRKDPGPQPAFWKRGARQPRELTVAVDNISIRVPR</sequence>
<gene>
    <name evidence="1" type="ORF">SE17_43505</name>
</gene>